<protein>
    <submittedName>
        <fullName evidence="1">YabP/YqfC family sporulation protein</fullName>
    </submittedName>
</protein>
<sequence>MFPFSGSMILTLQGSRELLVENYQGILQFDQHLLSLKSKREQLLIYGEELSIHYYTKEELKVSGTIRRVEVVPGP</sequence>
<evidence type="ECO:0000313" key="1">
    <source>
        <dbReference type="EMBL" id="HIR71902.1"/>
    </source>
</evidence>
<dbReference type="EMBL" id="DVHM01000192">
    <property type="protein sequence ID" value="HIR71902.1"/>
    <property type="molecule type" value="Genomic_DNA"/>
</dbReference>
<reference evidence="1" key="1">
    <citation type="submission" date="2020-10" db="EMBL/GenBank/DDBJ databases">
        <authorList>
            <person name="Gilroy R."/>
        </authorList>
    </citation>
    <scope>NUCLEOTIDE SEQUENCE</scope>
    <source>
        <strain evidence="1">ChiSjej5B23-6657</strain>
    </source>
</reference>
<accession>A0A9D1EBI1</accession>
<dbReference type="InterPro" id="IPR022476">
    <property type="entry name" value="Spore_YabP/YqfC"/>
</dbReference>
<name>A0A9D1EBI1_9FIRM</name>
<reference evidence="1" key="2">
    <citation type="journal article" date="2021" name="PeerJ">
        <title>Extensive microbial diversity within the chicken gut microbiome revealed by metagenomics and culture.</title>
        <authorList>
            <person name="Gilroy R."/>
            <person name="Ravi A."/>
            <person name="Getino M."/>
            <person name="Pursley I."/>
            <person name="Horton D.L."/>
            <person name="Alikhan N.F."/>
            <person name="Baker D."/>
            <person name="Gharbi K."/>
            <person name="Hall N."/>
            <person name="Watson M."/>
            <person name="Adriaenssens E.M."/>
            <person name="Foster-Nyarko E."/>
            <person name="Jarju S."/>
            <person name="Secka A."/>
            <person name="Antonio M."/>
            <person name="Oren A."/>
            <person name="Chaudhuri R.R."/>
            <person name="La Ragione R."/>
            <person name="Hildebrand F."/>
            <person name="Pallen M.J."/>
        </authorList>
    </citation>
    <scope>NUCLEOTIDE SEQUENCE</scope>
    <source>
        <strain evidence="1">ChiSjej5B23-6657</strain>
    </source>
</reference>
<comment type="caution">
    <text evidence="1">The sequence shown here is derived from an EMBL/GenBank/DDBJ whole genome shotgun (WGS) entry which is preliminary data.</text>
</comment>
<dbReference type="Proteomes" id="UP000823912">
    <property type="component" value="Unassembled WGS sequence"/>
</dbReference>
<dbReference type="Pfam" id="PF07873">
    <property type="entry name" value="YabP"/>
    <property type="match status" value="1"/>
</dbReference>
<proteinExistence type="predicted"/>
<evidence type="ECO:0000313" key="2">
    <source>
        <dbReference type="Proteomes" id="UP000823912"/>
    </source>
</evidence>
<dbReference type="AlphaFoldDB" id="A0A9D1EBI1"/>
<organism evidence="1 2">
    <name type="scientific">Candidatus Pullilachnospira gallistercoris</name>
    <dbReference type="NCBI Taxonomy" id="2840911"/>
    <lineage>
        <taxon>Bacteria</taxon>
        <taxon>Bacillati</taxon>
        <taxon>Bacillota</taxon>
        <taxon>Clostridia</taxon>
        <taxon>Lachnospirales</taxon>
        <taxon>Lachnospiraceae</taxon>
        <taxon>Lachnospiraceae incertae sedis</taxon>
        <taxon>Candidatus Pullilachnospira</taxon>
    </lineage>
</organism>
<gene>
    <name evidence="1" type="ORF">IAA55_11580</name>
</gene>